<reference evidence="4 6" key="3">
    <citation type="submission" date="2023-03" db="EMBL/GenBank/DDBJ databases">
        <title>Agriculturally important microbes genome sequencing.</title>
        <authorList>
            <person name="Dunlap C."/>
        </authorList>
    </citation>
    <scope>NUCLEOTIDE SEQUENCE [LARGE SCALE GENOMIC DNA]</scope>
    <source>
        <strain evidence="4 6">CBP-3203</strain>
    </source>
</reference>
<sequence length="132" mass="15370">MNIKEAVERTGLSAHTIRFYERSGLIQIKRSAGGIRQFTDSDVNFLTFIATLKKTGMSLEDISEFTKEGCILERLESGEIQKEKVNNRLSILMEHRNKLIEQQKNIEVFINTVNQKILFYEEYIYKKAGEDF</sequence>
<dbReference type="PATRIC" id="fig|1664069.3.peg.3384"/>
<dbReference type="OrthoDB" id="9811174at2"/>
<evidence type="ECO:0000259" key="2">
    <source>
        <dbReference type="PROSITE" id="PS50937"/>
    </source>
</evidence>
<dbReference type="PRINTS" id="PR00040">
    <property type="entry name" value="HTHMERR"/>
</dbReference>
<evidence type="ECO:0000313" key="3">
    <source>
        <dbReference type="EMBL" id="KRT88710.1"/>
    </source>
</evidence>
<gene>
    <name evidence="3" type="ORF">AB447_224580</name>
    <name evidence="4" type="ORF">P8828_25720</name>
</gene>
<proteinExistence type="predicted"/>
<keyword evidence="1" id="KW-0238">DNA-binding</keyword>
<dbReference type="PROSITE" id="PS50937">
    <property type="entry name" value="HTH_MERR_2"/>
    <property type="match status" value="1"/>
</dbReference>
<dbReference type="InterPro" id="IPR009061">
    <property type="entry name" value="DNA-bd_dom_put_sf"/>
</dbReference>
<dbReference type="InterPro" id="IPR000551">
    <property type="entry name" value="MerR-type_HTH_dom"/>
</dbReference>
<dbReference type="SMART" id="SM00422">
    <property type="entry name" value="HTH_MERR"/>
    <property type="match status" value="1"/>
</dbReference>
<keyword evidence="6" id="KW-1185">Reference proteome</keyword>
<dbReference type="SUPFAM" id="SSF46955">
    <property type="entry name" value="Putative DNA-binding domain"/>
    <property type="match status" value="1"/>
</dbReference>
<dbReference type="GO" id="GO:0003677">
    <property type="term" value="F:DNA binding"/>
    <property type="evidence" value="ECO:0007669"/>
    <property type="project" value="UniProtKB-KW"/>
</dbReference>
<dbReference type="Gene3D" id="1.10.1660.10">
    <property type="match status" value="1"/>
</dbReference>
<comment type="caution">
    <text evidence="3">The sequence shown here is derived from an EMBL/GenBank/DDBJ whole genome shotgun (WGS) entry which is preliminary data.</text>
</comment>
<dbReference type="EMBL" id="JARRTL010000090">
    <property type="protein sequence ID" value="MEC0488130.1"/>
    <property type="molecule type" value="Genomic_DNA"/>
</dbReference>
<dbReference type="InterPro" id="IPR047057">
    <property type="entry name" value="MerR_fam"/>
</dbReference>
<dbReference type="PANTHER" id="PTHR30204">
    <property type="entry name" value="REDOX-CYCLING DRUG-SENSING TRANSCRIPTIONAL ACTIVATOR SOXR"/>
    <property type="match status" value="1"/>
</dbReference>
<feature type="domain" description="HTH merR-type" evidence="2">
    <location>
        <begin position="1"/>
        <end position="68"/>
    </location>
</feature>
<dbReference type="PANTHER" id="PTHR30204:SF98">
    <property type="entry name" value="HTH-TYPE TRANSCRIPTIONAL REGULATOR ADHR"/>
    <property type="match status" value="1"/>
</dbReference>
<evidence type="ECO:0000313" key="5">
    <source>
        <dbReference type="Proteomes" id="UP000036168"/>
    </source>
</evidence>
<organism evidence="3 5">
    <name type="scientific">Bacillus glycinifermentans</name>
    <dbReference type="NCBI Taxonomy" id="1664069"/>
    <lineage>
        <taxon>Bacteria</taxon>
        <taxon>Bacillati</taxon>
        <taxon>Bacillota</taxon>
        <taxon>Bacilli</taxon>
        <taxon>Bacillales</taxon>
        <taxon>Bacillaceae</taxon>
        <taxon>Bacillus</taxon>
    </lineage>
</organism>
<accession>A0A0J6H0G4</accession>
<dbReference type="RefSeq" id="WP_048356158.1">
    <property type="nucleotide sequence ID" value="NZ_CP023481.1"/>
</dbReference>
<dbReference type="EMBL" id="LECW02000059">
    <property type="protein sequence ID" value="KRT88710.1"/>
    <property type="molecule type" value="Genomic_DNA"/>
</dbReference>
<dbReference type="CDD" id="cd01109">
    <property type="entry name" value="HTH_YyaN"/>
    <property type="match status" value="1"/>
</dbReference>
<evidence type="ECO:0000256" key="1">
    <source>
        <dbReference type="ARBA" id="ARBA00023125"/>
    </source>
</evidence>
<evidence type="ECO:0000313" key="6">
    <source>
        <dbReference type="Proteomes" id="UP001341297"/>
    </source>
</evidence>
<reference evidence="3" key="2">
    <citation type="submission" date="2015-10" db="EMBL/GenBank/DDBJ databases">
        <authorList>
            <person name="Gilbert D.G."/>
        </authorList>
    </citation>
    <scope>NUCLEOTIDE SEQUENCE</scope>
    <source>
        <strain evidence="3">GO-13</strain>
    </source>
</reference>
<dbReference type="Proteomes" id="UP001341297">
    <property type="component" value="Unassembled WGS sequence"/>
</dbReference>
<dbReference type="STRING" id="1664069.BGLY_3644"/>
<name>A0A0J6H0G4_9BACI</name>
<dbReference type="GO" id="GO:0003700">
    <property type="term" value="F:DNA-binding transcription factor activity"/>
    <property type="evidence" value="ECO:0007669"/>
    <property type="project" value="InterPro"/>
</dbReference>
<reference evidence="3 5" key="1">
    <citation type="journal article" date="2015" name="Int. J. Syst. Evol. Microbiol.">
        <title>Bacillus glycinifermentans sp. nov., isolated from fermented soybean paste.</title>
        <authorList>
            <person name="Kim S.J."/>
            <person name="Dunlap C.A."/>
            <person name="Kwon S.W."/>
            <person name="Rooney A.P."/>
        </authorList>
    </citation>
    <scope>NUCLEOTIDE SEQUENCE [LARGE SCALE GENOMIC DNA]</scope>
    <source>
        <strain evidence="3 5">GO-13</strain>
    </source>
</reference>
<evidence type="ECO:0000313" key="4">
    <source>
        <dbReference type="EMBL" id="MEC0488130.1"/>
    </source>
</evidence>
<protein>
    <submittedName>
        <fullName evidence="3 4">Transcriptional regulator</fullName>
    </submittedName>
</protein>
<dbReference type="Proteomes" id="UP000036168">
    <property type="component" value="Unassembled WGS sequence"/>
</dbReference>
<dbReference type="AlphaFoldDB" id="A0A0J6H0G4"/>
<dbReference type="Pfam" id="PF13411">
    <property type="entry name" value="MerR_1"/>
    <property type="match status" value="1"/>
</dbReference>
<accession>A0A0J6ELK4</accession>